<dbReference type="EMBL" id="PQFF01000071">
    <property type="protein sequence ID" value="RHZ84773.1"/>
    <property type="molecule type" value="Genomic_DNA"/>
</dbReference>
<keyword evidence="3" id="KW-1185">Reference proteome</keyword>
<name>A0A397JIH9_9GLOM</name>
<gene>
    <name evidence="2" type="ORF">Glove_75g43</name>
</gene>
<accession>A0A397JIH9</accession>
<feature type="coiled-coil region" evidence="1">
    <location>
        <begin position="280"/>
        <end position="388"/>
    </location>
</feature>
<evidence type="ECO:0000313" key="3">
    <source>
        <dbReference type="Proteomes" id="UP000266861"/>
    </source>
</evidence>
<dbReference type="AlphaFoldDB" id="A0A397JIH9"/>
<organism evidence="2 3">
    <name type="scientific">Diversispora epigaea</name>
    <dbReference type="NCBI Taxonomy" id="1348612"/>
    <lineage>
        <taxon>Eukaryota</taxon>
        <taxon>Fungi</taxon>
        <taxon>Fungi incertae sedis</taxon>
        <taxon>Mucoromycota</taxon>
        <taxon>Glomeromycotina</taxon>
        <taxon>Glomeromycetes</taxon>
        <taxon>Diversisporales</taxon>
        <taxon>Diversisporaceae</taxon>
        <taxon>Diversispora</taxon>
    </lineage>
</organism>
<keyword evidence="1" id="KW-0175">Coiled coil</keyword>
<dbReference type="Proteomes" id="UP000266861">
    <property type="component" value="Unassembled WGS sequence"/>
</dbReference>
<proteinExistence type="predicted"/>
<comment type="caution">
    <text evidence="2">The sequence shown here is derived from an EMBL/GenBank/DDBJ whole genome shotgun (WGS) entry which is preliminary data.</text>
</comment>
<sequence length="507" mass="60534">MTFQERFKKEDLCHRCGVEFGSHPNPAKFSRECDNSRYLRNRDRKCRCDKTSLINMSLRQKEERDPNWSINTHCCFCKKATKIFHLRTKKINGEEFKQCYNCKDKTQVPRMEDPVINKLKGRRERNEKREVVNNYADGPVWKPIKNKEEPSWQKEEQKKKERWCTERCQFMDHKQLSRGRITYFNADTRMVHDDVNCPLGALDYDYEGRSQPRCLCFNRKAKYCQQHQHETEKCNCPIESRIVERNFGGSRCPALNCPHEVNIIIAVTITVGSIEECQEEITSETKEEDYENEIKNQEEEIKRTLGIGSSNQKKEIIEEDSMEFTIDLETDEEKENKKLREQIKQLHEEQQRIKEDSEHLKELNKKLQEELRIKNNENQTLIQDLKETSIKIEILAKEVEKVELVEKTVCSKEVSIFHCKDCKEEGNDYIYCPQSIINMYKALYFSEETIRKEKEEEIKEYQGLFETYQKQEEERNEEPTFDEEVFNQILAELDITYNPEKVELNEQ</sequence>
<protein>
    <submittedName>
        <fullName evidence="2">Uncharacterized protein</fullName>
    </submittedName>
</protein>
<evidence type="ECO:0000313" key="2">
    <source>
        <dbReference type="EMBL" id="RHZ84773.1"/>
    </source>
</evidence>
<reference evidence="2 3" key="1">
    <citation type="submission" date="2018-08" db="EMBL/GenBank/DDBJ databases">
        <title>Genome and evolution of the arbuscular mycorrhizal fungus Diversispora epigaea (formerly Glomus versiforme) and its bacterial endosymbionts.</title>
        <authorList>
            <person name="Sun X."/>
            <person name="Fei Z."/>
            <person name="Harrison M."/>
        </authorList>
    </citation>
    <scope>NUCLEOTIDE SEQUENCE [LARGE SCALE GENOMIC DNA]</scope>
    <source>
        <strain evidence="2 3">IT104</strain>
    </source>
</reference>
<evidence type="ECO:0000256" key="1">
    <source>
        <dbReference type="SAM" id="Coils"/>
    </source>
</evidence>